<name>A0A4U8Z0T7_METTU</name>
<protein>
    <submittedName>
        <fullName evidence="2">Uncharacterized protein</fullName>
    </submittedName>
</protein>
<dbReference type="Proteomes" id="UP000294360">
    <property type="component" value="Chromosome"/>
</dbReference>
<sequence>MNGIRRALVVSLGLLVAIAAGLILLPVLAVLDPAAREAGAAFAQFVFLYLAPSGLEGSSAFAGAELARFVWTAAIAVCVAPLIITVLIGESARVRSSIWYVGATGVIAAATPWVARAAFRTTRAIGATPEELRFAFVFFLTGAVSGLIYWMIAGRPASDRSAAPD</sequence>
<evidence type="ECO:0000256" key="1">
    <source>
        <dbReference type="SAM" id="Phobius"/>
    </source>
</evidence>
<evidence type="ECO:0000313" key="2">
    <source>
        <dbReference type="EMBL" id="VFU08886.1"/>
    </source>
</evidence>
<dbReference type="OrthoDB" id="8455876at2"/>
<keyword evidence="1" id="KW-0812">Transmembrane</keyword>
<feature type="transmembrane region" description="Helical" evidence="1">
    <location>
        <begin position="134"/>
        <end position="152"/>
    </location>
</feature>
<reference evidence="2 3" key="1">
    <citation type="submission" date="2019-03" db="EMBL/GenBank/DDBJ databases">
        <authorList>
            <person name="Kox A.R. M."/>
        </authorList>
    </citation>
    <scope>NUCLEOTIDE SEQUENCE [LARGE SCALE GENOMIC DNA]</scope>
    <source>
        <strain evidence="2">MTUNDRAET4 annotated genome</strain>
    </source>
</reference>
<proteinExistence type="predicted"/>
<dbReference type="AlphaFoldDB" id="A0A4U8Z0T7"/>
<feature type="transmembrane region" description="Helical" evidence="1">
    <location>
        <begin position="67"/>
        <end position="88"/>
    </location>
</feature>
<evidence type="ECO:0000313" key="3">
    <source>
        <dbReference type="Proteomes" id="UP000294360"/>
    </source>
</evidence>
<feature type="transmembrane region" description="Helical" evidence="1">
    <location>
        <begin position="97"/>
        <end position="114"/>
    </location>
</feature>
<organism evidence="2 3">
    <name type="scientific">Methylocella tundrae</name>
    <dbReference type="NCBI Taxonomy" id="227605"/>
    <lineage>
        <taxon>Bacteria</taxon>
        <taxon>Pseudomonadati</taxon>
        <taxon>Pseudomonadota</taxon>
        <taxon>Alphaproteobacteria</taxon>
        <taxon>Hyphomicrobiales</taxon>
        <taxon>Beijerinckiaceae</taxon>
        <taxon>Methylocella</taxon>
    </lineage>
</organism>
<dbReference type="RefSeq" id="WP_134489000.1">
    <property type="nucleotide sequence ID" value="NZ_CP139089.1"/>
</dbReference>
<accession>A0A4U8Z0T7</accession>
<keyword evidence="1" id="KW-1133">Transmembrane helix</keyword>
<dbReference type="KEGG" id="mtun:MTUNDRAET4_1993"/>
<keyword evidence="1" id="KW-0472">Membrane</keyword>
<gene>
    <name evidence="2" type="ORF">MTUNDRAET4_1993</name>
</gene>
<dbReference type="EMBL" id="LR536450">
    <property type="protein sequence ID" value="VFU08886.1"/>
    <property type="molecule type" value="Genomic_DNA"/>
</dbReference>